<dbReference type="Gene3D" id="1.10.3170.10">
    <property type="entry name" value="Recbcd, chain B, domain 2"/>
    <property type="match status" value="1"/>
</dbReference>
<keyword evidence="1" id="KW-0378">Hydrolase</keyword>
<comment type="caution">
    <text evidence="1">The sequence shown here is derived from an EMBL/GenBank/DDBJ whole genome shotgun (WGS) entry which is preliminary data.</text>
</comment>
<name>A0A7G2IRH4_CITFR</name>
<evidence type="ECO:0000313" key="1">
    <source>
        <dbReference type="EMBL" id="CDL39213.1"/>
    </source>
</evidence>
<reference evidence="1 2" key="1">
    <citation type="submission" date="2013-10" db="EMBL/GenBank/DDBJ databases">
        <title>Antibiotic resistance diversity of beta-lactamase producers in the General Hospital Vienna.</title>
        <authorList>
            <person name="Barisic I."/>
            <person name="Mitteregger D."/>
            <person name="Hirschl A.M."/>
            <person name="Noehammer C."/>
            <person name="Wiesinger-Mayr H."/>
        </authorList>
    </citation>
    <scope>NUCLEOTIDE SEQUENCE [LARGE SCALE GENOMIC DNA]</scope>
    <source>
        <strain evidence="1 2">ISC11</strain>
    </source>
</reference>
<proteinExistence type="predicted"/>
<dbReference type="Proteomes" id="UP000019194">
    <property type="component" value="Unassembled WGS sequence"/>
</dbReference>
<accession>A0A7G2IRH4</accession>
<organism evidence="1 2">
    <name type="scientific">Citrobacter freundii</name>
    <dbReference type="NCBI Taxonomy" id="546"/>
    <lineage>
        <taxon>Bacteria</taxon>
        <taxon>Pseudomonadati</taxon>
        <taxon>Pseudomonadota</taxon>
        <taxon>Gammaproteobacteria</taxon>
        <taxon>Enterobacterales</taxon>
        <taxon>Enterobacteriaceae</taxon>
        <taxon>Citrobacter</taxon>
        <taxon>Citrobacter freundii complex</taxon>
    </lineage>
</organism>
<dbReference type="GO" id="GO:0008854">
    <property type="term" value="F:exodeoxyribonuclease V activity"/>
    <property type="evidence" value="ECO:0007669"/>
    <property type="project" value="UniProtKB-EC"/>
</dbReference>
<sequence>MEKFSQRFLEERTKAGGITPQHPLFVAIDELLSEPLTLCDLVITRALAEIRAAVAEEKRRRGELGLTICSAVWMQRCAVKAAMRWRRLFAPVFRLP</sequence>
<dbReference type="EC" id="3.1.11.5" evidence="1"/>
<dbReference type="EMBL" id="CBWP010000057">
    <property type="protein sequence ID" value="CDL39213.1"/>
    <property type="molecule type" value="Genomic_DNA"/>
</dbReference>
<dbReference type="AlphaFoldDB" id="A0A7G2IRH4"/>
<evidence type="ECO:0000313" key="2">
    <source>
        <dbReference type="Proteomes" id="UP000019194"/>
    </source>
</evidence>
<protein>
    <submittedName>
        <fullName evidence="1">Exodeoxyribonuclease V beta chain</fullName>
        <ecNumber evidence="1">3.1.11.5</ecNumber>
    </submittedName>
</protein>